<reference evidence="19" key="1">
    <citation type="submission" date="2017-12" db="EMBL/GenBank/DDBJ databases">
        <title>Draft genome sequence of Telmatospirillum siberiense 26-4b1T, an acidotolerant peatland alphaproteobacterium potentially involved in sulfur cycling.</title>
        <authorList>
            <person name="Hausmann B."/>
            <person name="Pjevac P."/>
            <person name="Schreck K."/>
            <person name="Herbold C.W."/>
            <person name="Daims H."/>
            <person name="Wagner M."/>
            <person name="Pester M."/>
            <person name="Loy A."/>
        </authorList>
    </citation>
    <scope>NUCLEOTIDE SEQUENCE [LARGE SCALE GENOMIC DNA]</scope>
    <source>
        <strain evidence="19">26-4b1</strain>
    </source>
</reference>
<evidence type="ECO:0000256" key="12">
    <source>
        <dbReference type="ARBA" id="ARBA00034000"/>
    </source>
</evidence>
<dbReference type="InterPro" id="IPR015956">
    <property type="entry name" value="Peniciliin-bd_prot_C_sf"/>
</dbReference>
<evidence type="ECO:0000313" key="18">
    <source>
        <dbReference type="EMBL" id="PKU23210.1"/>
    </source>
</evidence>
<comment type="pathway">
    <text evidence="2">Cell wall biogenesis; peptidoglycan biosynthesis.</text>
</comment>
<keyword evidence="7 16" id="KW-0732">Signal</keyword>
<keyword evidence="19" id="KW-1185">Reference proteome</keyword>
<evidence type="ECO:0000256" key="5">
    <source>
        <dbReference type="ARBA" id="ARBA00022645"/>
    </source>
</evidence>
<evidence type="ECO:0000256" key="16">
    <source>
        <dbReference type="SAM" id="SignalP"/>
    </source>
</evidence>
<proteinExistence type="inferred from homology"/>
<dbReference type="PANTHER" id="PTHR21581">
    <property type="entry name" value="D-ALANYL-D-ALANINE CARBOXYPEPTIDASE"/>
    <property type="match status" value="1"/>
</dbReference>
<dbReference type="AlphaFoldDB" id="A0A2N3PS22"/>
<keyword evidence="5 18" id="KW-0121">Carboxypeptidase</keyword>
<dbReference type="EMBL" id="PIUM01000022">
    <property type="protein sequence ID" value="PKU23210.1"/>
    <property type="molecule type" value="Genomic_DNA"/>
</dbReference>
<evidence type="ECO:0000256" key="10">
    <source>
        <dbReference type="ARBA" id="ARBA00022984"/>
    </source>
</evidence>
<evidence type="ECO:0000256" key="9">
    <source>
        <dbReference type="ARBA" id="ARBA00022960"/>
    </source>
</evidence>
<feature type="domain" description="Peptidase S11 D-Ala-D-Ala carboxypeptidase A C-terminal" evidence="17">
    <location>
        <begin position="278"/>
        <end position="368"/>
    </location>
</feature>
<dbReference type="RefSeq" id="WP_101251908.1">
    <property type="nucleotide sequence ID" value="NZ_PIUM01000022.1"/>
</dbReference>
<dbReference type="Pfam" id="PF00768">
    <property type="entry name" value="Peptidase_S11"/>
    <property type="match status" value="1"/>
</dbReference>
<evidence type="ECO:0000259" key="17">
    <source>
        <dbReference type="SMART" id="SM00936"/>
    </source>
</evidence>
<dbReference type="InterPro" id="IPR012338">
    <property type="entry name" value="Beta-lactam/transpept-like"/>
</dbReference>
<evidence type="ECO:0000256" key="8">
    <source>
        <dbReference type="ARBA" id="ARBA00022801"/>
    </source>
</evidence>
<comment type="function">
    <text evidence="1">Removes C-terminal D-alanyl residues from sugar-peptide cell wall precursors.</text>
</comment>
<feature type="active site" description="Acyl-ester intermediate" evidence="13">
    <location>
        <position position="64"/>
    </location>
</feature>
<dbReference type="SUPFAM" id="SSF69189">
    <property type="entry name" value="Penicillin-binding protein associated domain"/>
    <property type="match status" value="1"/>
</dbReference>
<dbReference type="Pfam" id="PF07943">
    <property type="entry name" value="PBP5_C"/>
    <property type="match status" value="1"/>
</dbReference>
<evidence type="ECO:0000256" key="13">
    <source>
        <dbReference type="PIRSR" id="PIRSR618044-1"/>
    </source>
</evidence>
<dbReference type="GO" id="GO:0006508">
    <property type="term" value="P:proteolysis"/>
    <property type="evidence" value="ECO:0007669"/>
    <property type="project" value="UniProtKB-KW"/>
</dbReference>
<evidence type="ECO:0000256" key="14">
    <source>
        <dbReference type="PIRSR" id="PIRSR618044-2"/>
    </source>
</evidence>
<dbReference type="GO" id="GO:0009002">
    <property type="term" value="F:serine-type D-Ala-D-Ala carboxypeptidase activity"/>
    <property type="evidence" value="ECO:0007669"/>
    <property type="project" value="UniProtKB-EC"/>
</dbReference>
<dbReference type="UniPathway" id="UPA00219"/>
<keyword evidence="10" id="KW-0573">Peptidoglycan synthesis</keyword>
<evidence type="ECO:0000256" key="4">
    <source>
        <dbReference type="ARBA" id="ARBA00012448"/>
    </source>
</evidence>
<evidence type="ECO:0000256" key="6">
    <source>
        <dbReference type="ARBA" id="ARBA00022670"/>
    </source>
</evidence>
<keyword evidence="6" id="KW-0645">Protease</keyword>
<name>A0A2N3PS22_9PROT</name>
<dbReference type="Gene3D" id="3.40.710.10">
    <property type="entry name" value="DD-peptidase/beta-lactamase superfamily"/>
    <property type="match status" value="1"/>
</dbReference>
<dbReference type="SUPFAM" id="SSF56601">
    <property type="entry name" value="beta-lactamase/transpeptidase-like"/>
    <property type="match status" value="1"/>
</dbReference>
<evidence type="ECO:0000256" key="3">
    <source>
        <dbReference type="ARBA" id="ARBA00007164"/>
    </source>
</evidence>
<dbReference type="Proteomes" id="UP000233293">
    <property type="component" value="Unassembled WGS sequence"/>
</dbReference>
<evidence type="ECO:0000256" key="1">
    <source>
        <dbReference type="ARBA" id="ARBA00003217"/>
    </source>
</evidence>
<dbReference type="SMART" id="SM00936">
    <property type="entry name" value="PBP5_C"/>
    <property type="match status" value="1"/>
</dbReference>
<feature type="chain" id="PRO_5014755770" description="serine-type D-Ala-D-Ala carboxypeptidase" evidence="16">
    <location>
        <begin position="26"/>
        <end position="386"/>
    </location>
</feature>
<dbReference type="GO" id="GO:0071555">
    <property type="term" value="P:cell wall organization"/>
    <property type="evidence" value="ECO:0007669"/>
    <property type="project" value="UniProtKB-KW"/>
</dbReference>
<dbReference type="PANTHER" id="PTHR21581:SF6">
    <property type="entry name" value="TRAFFICKING PROTEIN PARTICLE COMPLEX SUBUNIT 12"/>
    <property type="match status" value="1"/>
</dbReference>
<dbReference type="PRINTS" id="PR00725">
    <property type="entry name" value="DADACBPTASE1"/>
</dbReference>
<keyword evidence="8" id="KW-0378">Hydrolase</keyword>
<feature type="signal peptide" evidence="16">
    <location>
        <begin position="1"/>
        <end position="25"/>
    </location>
</feature>
<gene>
    <name evidence="18" type="ORF">CWS72_17420</name>
</gene>
<dbReference type="EC" id="3.4.16.4" evidence="4"/>
<feature type="active site" description="Acyl-ester intermediate" evidence="13">
    <location>
        <position position="61"/>
    </location>
</feature>
<comment type="catalytic activity">
    <reaction evidence="12">
        <text>Preferential cleavage: (Ac)2-L-Lys-D-Ala-|-D-Ala. Also transpeptidation of peptidyl-alanyl moieties that are N-acyl substituents of D-alanine.</text>
        <dbReference type="EC" id="3.4.16.4"/>
    </reaction>
</comment>
<sequence length="386" mass="42276">MRSYTRFGIAAGAAFAFFLPFGTVAEAETIDTQARQAIIVDANTGTILMEKNADDLMTPSSMSKLMTVYMVFERLKEGSLKMTDELPVSETAWKKNYKSEGSLMFLPVHSMVKVSDLLRGVIIQSGNDACSVLAEGLAGSEEAFAERETRKSREIGLTKSTFKNASGWPVPGHQMTARDLSVLARRLILDFPDYYPIFGEKSFVFNNIKQDNRNPLIWQNIAGADGLKTGHTEDGGYGEVGSAIRDGRRVIVVLNGMTSIKMRAEESERLIEWAFREFDDYKLFKAGETVTDGEVWLGVEKSVPLTVAKDVLITLPRTARHDMKVSANFNGPLPAPVKKGTEVGVVTITAPGIQPVQVPLLAGADVERLGFFGRIGAAVKRTLWGA</sequence>
<dbReference type="InterPro" id="IPR001967">
    <property type="entry name" value="Peptidase_S11_N"/>
</dbReference>
<comment type="similarity">
    <text evidence="3 15">Belongs to the peptidase S11 family.</text>
</comment>
<dbReference type="InterPro" id="IPR012907">
    <property type="entry name" value="Peptidase_S11_C"/>
</dbReference>
<evidence type="ECO:0000256" key="7">
    <source>
        <dbReference type="ARBA" id="ARBA00022729"/>
    </source>
</evidence>
<dbReference type="GO" id="GO:0009252">
    <property type="term" value="P:peptidoglycan biosynthetic process"/>
    <property type="evidence" value="ECO:0007669"/>
    <property type="project" value="UniProtKB-UniPathway"/>
</dbReference>
<keyword evidence="9" id="KW-0133">Cell shape</keyword>
<feature type="binding site" evidence="14">
    <location>
        <position position="228"/>
    </location>
    <ligand>
        <name>substrate</name>
    </ligand>
</feature>
<organism evidence="18 19">
    <name type="scientific">Telmatospirillum siberiense</name>
    <dbReference type="NCBI Taxonomy" id="382514"/>
    <lineage>
        <taxon>Bacteria</taxon>
        <taxon>Pseudomonadati</taxon>
        <taxon>Pseudomonadota</taxon>
        <taxon>Alphaproteobacteria</taxon>
        <taxon>Rhodospirillales</taxon>
        <taxon>Rhodospirillaceae</taxon>
        <taxon>Telmatospirillum</taxon>
    </lineage>
</organism>
<evidence type="ECO:0000313" key="19">
    <source>
        <dbReference type="Proteomes" id="UP000233293"/>
    </source>
</evidence>
<dbReference type="Gene3D" id="2.60.410.10">
    <property type="entry name" value="D-Ala-D-Ala carboxypeptidase, C-terminal domain"/>
    <property type="match status" value="1"/>
</dbReference>
<dbReference type="InterPro" id="IPR018044">
    <property type="entry name" value="Peptidase_S11"/>
</dbReference>
<keyword evidence="11" id="KW-0961">Cell wall biogenesis/degradation</keyword>
<evidence type="ECO:0000256" key="2">
    <source>
        <dbReference type="ARBA" id="ARBA00004752"/>
    </source>
</evidence>
<accession>A0A2N3PS22</accession>
<evidence type="ECO:0000256" key="15">
    <source>
        <dbReference type="RuleBase" id="RU004016"/>
    </source>
</evidence>
<protein>
    <recommendedName>
        <fullName evidence="4">serine-type D-Ala-D-Ala carboxypeptidase</fullName>
        <ecNumber evidence="4">3.4.16.4</ecNumber>
    </recommendedName>
</protein>
<evidence type="ECO:0000256" key="11">
    <source>
        <dbReference type="ARBA" id="ARBA00023316"/>
    </source>
</evidence>
<dbReference type="OrthoDB" id="9795979at2"/>
<dbReference type="GO" id="GO:0008360">
    <property type="term" value="P:regulation of cell shape"/>
    <property type="evidence" value="ECO:0007669"/>
    <property type="project" value="UniProtKB-KW"/>
</dbReference>
<dbReference type="InterPro" id="IPR037167">
    <property type="entry name" value="Peptidase_S11_C_sf"/>
</dbReference>
<comment type="caution">
    <text evidence="18">The sequence shown here is derived from an EMBL/GenBank/DDBJ whole genome shotgun (WGS) entry which is preliminary data.</text>
</comment>
<feature type="active site" evidence="13">
    <location>
        <position position="125"/>
    </location>
</feature>